<keyword evidence="5" id="KW-1185">Reference proteome</keyword>
<dbReference type="PANTHER" id="PTHR23305:SF1">
    <property type="entry name" value="OBG-TYPE G DOMAIN-CONTAINING PROTEIN"/>
    <property type="match status" value="1"/>
</dbReference>
<dbReference type="GO" id="GO:0005525">
    <property type="term" value="F:GTP binding"/>
    <property type="evidence" value="ECO:0007669"/>
    <property type="project" value="UniProtKB-KW"/>
</dbReference>
<protein>
    <submittedName>
        <fullName evidence="4">P-loop containing nucleoside triphosphate hydrolase protein</fullName>
    </submittedName>
</protein>
<dbReference type="FunFam" id="1.10.8.470:FF:000001">
    <property type="entry name" value="GTP-binding protein homolog"/>
    <property type="match status" value="1"/>
</dbReference>
<comment type="caution">
    <text evidence="4">The sequence shown here is derived from an EMBL/GenBank/DDBJ whole genome shotgun (WGS) entry which is preliminary data.</text>
</comment>
<keyword evidence="4" id="KW-0378">Hydrolase</keyword>
<dbReference type="PROSITE" id="PS51710">
    <property type="entry name" value="G_OBG"/>
    <property type="match status" value="1"/>
</dbReference>
<dbReference type="Pfam" id="PF08438">
    <property type="entry name" value="YGR210-like_G4"/>
    <property type="match status" value="1"/>
</dbReference>
<evidence type="ECO:0000259" key="3">
    <source>
        <dbReference type="PROSITE" id="PS51710"/>
    </source>
</evidence>
<reference evidence="5" key="1">
    <citation type="journal article" date="2023" name="Mol. Phylogenet. Evol.">
        <title>Genome-scale phylogeny and comparative genomics of the fungal order Sordariales.</title>
        <authorList>
            <person name="Hensen N."/>
            <person name="Bonometti L."/>
            <person name="Westerberg I."/>
            <person name="Brannstrom I.O."/>
            <person name="Guillou S."/>
            <person name="Cros-Aarteil S."/>
            <person name="Calhoun S."/>
            <person name="Haridas S."/>
            <person name="Kuo A."/>
            <person name="Mondo S."/>
            <person name="Pangilinan J."/>
            <person name="Riley R."/>
            <person name="LaButti K."/>
            <person name="Andreopoulos B."/>
            <person name="Lipzen A."/>
            <person name="Chen C."/>
            <person name="Yan M."/>
            <person name="Daum C."/>
            <person name="Ng V."/>
            <person name="Clum A."/>
            <person name="Steindorff A."/>
            <person name="Ohm R.A."/>
            <person name="Martin F."/>
            <person name="Silar P."/>
            <person name="Natvig D.O."/>
            <person name="Lalanne C."/>
            <person name="Gautier V."/>
            <person name="Ament-Velasquez S.L."/>
            <person name="Kruys A."/>
            <person name="Hutchinson M.I."/>
            <person name="Powell A.J."/>
            <person name="Barry K."/>
            <person name="Miller A.N."/>
            <person name="Grigoriev I.V."/>
            <person name="Debuchy R."/>
            <person name="Gladieux P."/>
            <person name="Hiltunen Thoren M."/>
            <person name="Johannesson H."/>
        </authorList>
    </citation>
    <scope>NUCLEOTIDE SEQUENCE [LARGE SCALE GENOMIC DNA]</scope>
    <source>
        <strain evidence="5">CBS 284.82</strain>
    </source>
</reference>
<dbReference type="Gene3D" id="1.10.8.470">
    <property type="match status" value="1"/>
</dbReference>
<evidence type="ECO:0000313" key="5">
    <source>
        <dbReference type="Proteomes" id="UP001303115"/>
    </source>
</evidence>
<dbReference type="Gene3D" id="3.10.20.30">
    <property type="match status" value="1"/>
</dbReference>
<dbReference type="InterPro" id="IPR031167">
    <property type="entry name" value="G_OBG"/>
</dbReference>
<dbReference type="Pfam" id="PF01926">
    <property type="entry name" value="MMR_HSR1"/>
    <property type="match status" value="1"/>
</dbReference>
<dbReference type="EMBL" id="MU854351">
    <property type="protein sequence ID" value="KAK4041794.1"/>
    <property type="molecule type" value="Genomic_DNA"/>
</dbReference>
<dbReference type="CDD" id="cd04938">
    <property type="entry name" value="TGS_Obg"/>
    <property type="match status" value="1"/>
</dbReference>
<dbReference type="InterPro" id="IPR006073">
    <property type="entry name" value="GTP-bd"/>
</dbReference>
<dbReference type="GO" id="GO:0005737">
    <property type="term" value="C:cytoplasm"/>
    <property type="evidence" value="ECO:0007669"/>
    <property type="project" value="TreeGrafter"/>
</dbReference>
<dbReference type="AlphaFoldDB" id="A0AAN6SSR8"/>
<dbReference type="Proteomes" id="UP001303115">
    <property type="component" value="Unassembled WGS sequence"/>
</dbReference>
<gene>
    <name evidence="4" type="ORF">C8A01DRAFT_45123</name>
</gene>
<dbReference type="PANTHER" id="PTHR23305">
    <property type="entry name" value="OBG GTPASE FAMILY"/>
    <property type="match status" value="1"/>
</dbReference>
<keyword evidence="1" id="KW-0547">Nucleotide-binding</keyword>
<accession>A0AAN6SSR8</accession>
<evidence type="ECO:0000313" key="4">
    <source>
        <dbReference type="EMBL" id="KAK4041794.1"/>
    </source>
</evidence>
<feature type="domain" description="OBG-type G" evidence="3">
    <location>
        <begin position="5"/>
        <end position="272"/>
    </location>
</feature>
<evidence type="ECO:0000256" key="1">
    <source>
        <dbReference type="ARBA" id="ARBA00022741"/>
    </source>
</evidence>
<dbReference type="CDD" id="cd01899">
    <property type="entry name" value="Ygr210"/>
    <property type="match status" value="1"/>
</dbReference>
<proteinExistence type="predicted"/>
<dbReference type="FunFam" id="3.10.20.30:FF:000030">
    <property type="entry name" value="P-loop containing nucleoside triphosphate hydrolase protein"/>
    <property type="match status" value="1"/>
</dbReference>
<organism evidence="4 5">
    <name type="scientific">Parachaetomium inaequale</name>
    <dbReference type="NCBI Taxonomy" id="2588326"/>
    <lineage>
        <taxon>Eukaryota</taxon>
        <taxon>Fungi</taxon>
        <taxon>Dikarya</taxon>
        <taxon>Ascomycota</taxon>
        <taxon>Pezizomycotina</taxon>
        <taxon>Sordariomycetes</taxon>
        <taxon>Sordariomycetidae</taxon>
        <taxon>Sordariales</taxon>
        <taxon>Chaetomiaceae</taxon>
        <taxon>Parachaetomium</taxon>
    </lineage>
</organism>
<keyword evidence="2" id="KW-0342">GTP-binding</keyword>
<dbReference type="GO" id="GO:0016887">
    <property type="term" value="F:ATP hydrolysis activity"/>
    <property type="evidence" value="ECO:0007669"/>
    <property type="project" value="TreeGrafter"/>
</dbReference>
<dbReference type="SUPFAM" id="SSF52540">
    <property type="entry name" value="P-loop containing nucleoside triphosphate hydrolases"/>
    <property type="match status" value="1"/>
</dbReference>
<dbReference type="InterPro" id="IPR012675">
    <property type="entry name" value="Beta-grasp_dom_sf"/>
</dbReference>
<dbReference type="InterPro" id="IPR027417">
    <property type="entry name" value="P-loop_NTPase"/>
</dbReference>
<evidence type="ECO:0000256" key="2">
    <source>
        <dbReference type="ARBA" id="ARBA00023134"/>
    </source>
</evidence>
<sequence length="414" mass="44756">MPRDPLIGLVGKPSAGKSSTLNSLTDAASKVGGFTTIDPQRAIGYLQIDCACARHGVSDRCRPNYGACVNGRRSVPIELLDVAGLVPGAHQGKGLGNKFLDDLRHADALIHVVDVSGTTDAEGKNTRGYDPSVDIAWLRSEIVAWIRGNLMEKWGSIKRRHIAVKATAVETLQNQFSGYGSTASVVARTLDKLGLKEPLEEWSEETIDRVVNAFTDEKFPTVIALNKIDHPDADKNIAKIAKMQDPNTIVLCSAVSEIFLRKLAKQGYIRYTVGSEFVDTREDLIADGDPDGGGLKELDEKNRNRIENLKDMVLYRFGSTGVVQVLSKAAEILGLVPVFTVRNTTTFGSGSTDSKQVFRDCVLVKKNTTVADVGRKVMGDAPIAYIEGVGGTRVADDQIVSVGKNDILAFKVGK</sequence>
<name>A0AAN6SSR8_9PEZI</name>
<dbReference type="Gene3D" id="3.40.50.300">
    <property type="entry name" value="P-loop containing nucleotide triphosphate hydrolases"/>
    <property type="match status" value="1"/>
</dbReference>
<dbReference type="PRINTS" id="PR00326">
    <property type="entry name" value="GTP1OBG"/>
</dbReference>
<dbReference type="InterPro" id="IPR013646">
    <property type="entry name" value="YGR210-like_G4"/>
</dbReference>